<dbReference type="Gramene" id="C.cajan_33459.t">
    <property type="protein sequence ID" value="C.cajan_33459.t"/>
    <property type="gene ID" value="C.cajan_33459"/>
</dbReference>
<evidence type="ECO:0008006" key="5">
    <source>
        <dbReference type="Google" id="ProtNLM"/>
    </source>
</evidence>
<dbReference type="PANTHER" id="PTHR32166:SF74">
    <property type="entry name" value="OS05G0256350 PROTEIN"/>
    <property type="match status" value="1"/>
</dbReference>
<dbReference type="InterPro" id="IPR008906">
    <property type="entry name" value="HATC_C_dom"/>
</dbReference>
<dbReference type="OMA" id="RVEYINE"/>
<proteinExistence type="predicted"/>
<sequence>MDLYNQSQSTTTKNRKDKVVQADIRELCEKKIKIKIKIKKAIEKVYKYIAHFWYQAGISFNLIKLESFQDMLREIGHFGKHLKAPSYHDIRVEYINELMKPLKDQWASFGCSLMSDKEKKIYWTPCAAHCIDLMLEDIGKLPNIKKTIQQAISLVGFIYSHSSTLSMLRFFTGVRELVRHAITRFATSYLSLERIHQEKTNLRKMFMSEEWNENKLAKEAKGKEATKTVLMPSFWKNVVFIMKVMAPLVKVLRLVDSEKKPAMGYICEAMDKAKETIMKSFKNESKYKDVFAIIDKRWDIQLHHPLHAFGHFLNLEFFYANPQMEFNGEIIRGLYDCINKLLGDLEMEKIVHKELAHYKAASGMFGSTTTIAMRGKVAPAQWWQMYGLDTPYLQQLAIRILSLTCSASRYERNWSIFEQVHTKRRNRLEHKRLHDLVFVKYNQALHQRYNLKDEINPISFNGIDDCNEWLIREMDGEKGEDERVHERDDDLTWRQFY</sequence>
<dbReference type="SUPFAM" id="SSF53098">
    <property type="entry name" value="Ribonuclease H-like"/>
    <property type="match status" value="1"/>
</dbReference>
<dbReference type="Pfam" id="PF05699">
    <property type="entry name" value="Dimer_Tnp_hAT"/>
    <property type="match status" value="1"/>
</dbReference>
<feature type="domain" description="HAT C-terminal dimerisation" evidence="2">
    <location>
        <begin position="376"/>
        <end position="442"/>
    </location>
</feature>
<accession>A0A151RIT0</accession>
<name>A0A151RIT0_CAJCA</name>
<dbReference type="AlphaFoldDB" id="A0A151RIT0"/>
<dbReference type="InterPro" id="IPR012337">
    <property type="entry name" value="RNaseH-like_sf"/>
</dbReference>
<dbReference type="PANTHER" id="PTHR32166">
    <property type="entry name" value="OSJNBA0013A04.12 PROTEIN"/>
    <property type="match status" value="1"/>
</dbReference>
<dbReference type="Pfam" id="PF04937">
    <property type="entry name" value="DUF659"/>
    <property type="match status" value="1"/>
</dbReference>
<dbReference type="InterPro" id="IPR007021">
    <property type="entry name" value="DUF659"/>
</dbReference>
<reference evidence="3" key="1">
    <citation type="journal article" date="2012" name="Nat. Biotechnol.">
        <title>Draft genome sequence of pigeonpea (Cajanus cajan), an orphan legume crop of resource-poor farmers.</title>
        <authorList>
            <person name="Varshney R.K."/>
            <person name="Chen W."/>
            <person name="Li Y."/>
            <person name="Bharti A.K."/>
            <person name="Saxena R.K."/>
            <person name="Schlueter J.A."/>
            <person name="Donoghue M.T."/>
            <person name="Azam S."/>
            <person name="Fan G."/>
            <person name="Whaley A.M."/>
            <person name="Farmer A.D."/>
            <person name="Sheridan J."/>
            <person name="Iwata A."/>
            <person name="Tuteja R."/>
            <person name="Penmetsa R.V."/>
            <person name="Wu W."/>
            <person name="Upadhyaya H.D."/>
            <person name="Yang S.P."/>
            <person name="Shah T."/>
            <person name="Saxena K.B."/>
            <person name="Michael T."/>
            <person name="McCombie W.R."/>
            <person name="Yang B."/>
            <person name="Zhang G."/>
            <person name="Yang H."/>
            <person name="Wang J."/>
            <person name="Spillane C."/>
            <person name="Cook D.R."/>
            <person name="May G.D."/>
            <person name="Xu X."/>
            <person name="Jackson S.A."/>
        </authorList>
    </citation>
    <scope>NUCLEOTIDE SEQUENCE [LARGE SCALE GENOMIC DNA]</scope>
</reference>
<evidence type="ECO:0000313" key="3">
    <source>
        <dbReference type="EMBL" id="KYP42470.1"/>
    </source>
</evidence>
<keyword evidence="4" id="KW-1185">Reference proteome</keyword>
<dbReference type="GO" id="GO:0046983">
    <property type="term" value="F:protein dimerization activity"/>
    <property type="evidence" value="ECO:0007669"/>
    <property type="project" value="InterPro"/>
</dbReference>
<dbReference type="EMBL" id="KQ483715">
    <property type="protein sequence ID" value="KYP42470.1"/>
    <property type="molecule type" value="Genomic_DNA"/>
</dbReference>
<dbReference type="STRING" id="3821.A0A151RIT0"/>
<feature type="domain" description="DUF659" evidence="1">
    <location>
        <begin position="116"/>
        <end position="151"/>
    </location>
</feature>
<organism evidence="3 4">
    <name type="scientific">Cajanus cajan</name>
    <name type="common">Pigeon pea</name>
    <name type="synonym">Cajanus indicus</name>
    <dbReference type="NCBI Taxonomy" id="3821"/>
    <lineage>
        <taxon>Eukaryota</taxon>
        <taxon>Viridiplantae</taxon>
        <taxon>Streptophyta</taxon>
        <taxon>Embryophyta</taxon>
        <taxon>Tracheophyta</taxon>
        <taxon>Spermatophyta</taxon>
        <taxon>Magnoliopsida</taxon>
        <taxon>eudicotyledons</taxon>
        <taxon>Gunneridae</taxon>
        <taxon>Pentapetalae</taxon>
        <taxon>rosids</taxon>
        <taxon>fabids</taxon>
        <taxon>Fabales</taxon>
        <taxon>Fabaceae</taxon>
        <taxon>Papilionoideae</taxon>
        <taxon>50 kb inversion clade</taxon>
        <taxon>NPAAA clade</taxon>
        <taxon>indigoferoid/millettioid clade</taxon>
        <taxon>Phaseoleae</taxon>
        <taxon>Cajanus</taxon>
    </lineage>
</organism>
<evidence type="ECO:0000259" key="2">
    <source>
        <dbReference type="Pfam" id="PF05699"/>
    </source>
</evidence>
<evidence type="ECO:0000259" key="1">
    <source>
        <dbReference type="Pfam" id="PF04937"/>
    </source>
</evidence>
<protein>
    <recommendedName>
        <fullName evidence="5">HAT C-terminal dimerisation domain-containing protein</fullName>
    </recommendedName>
</protein>
<evidence type="ECO:0000313" key="4">
    <source>
        <dbReference type="Proteomes" id="UP000075243"/>
    </source>
</evidence>
<dbReference type="Proteomes" id="UP000075243">
    <property type="component" value="Unassembled WGS sequence"/>
</dbReference>
<gene>
    <name evidence="3" type="ORF">KK1_036105</name>
</gene>